<dbReference type="EMBL" id="BAABHS010000062">
    <property type="protein sequence ID" value="GAA4996635.1"/>
    <property type="molecule type" value="Genomic_DNA"/>
</dbReference>
<dbReference type="CDD" id="cd00090">
    <property type="entry name" value="HTH_ARSR"/>
    <property type="match status" value="1"/>
</dbReference>
<organism evidence="3 4">
    <name type="scientific">Yinghuangia aomiensis</name>
    <dbReference type="NCBI Taxonomy" id="676205"/>
    <lineage>
        <taxon>Bacteria</taxon>
        <taxon>Bacillati</taxon>
        <taxon>Actinomycetota</taxon>
        <taxon>Actinomycetes</taxon>
        <taxon>Kitasatosporales</taxon>
        <taxon>Streptomycetaceae</taxon>
        <taxon>Yinghuangia</taxon>
    </lineage>
</organism>
<dbReference type="Gene3D" id="6.10.140.2180">
    <property type="match status" value="1"/>
</dbReference>
<dbReference type="SUPFAM" id="SSF46785">
    <property type="entry name" value="Winged helix' DNA-binding domain"/>
    <property type="match status" value="1"/>
</dbReference>
<protein>
    <submittedName>
        <fullName evidence="3">Helix-turn-helix domain-containing protein</fullName>
    </submittedName>
</protein>
<comment type="caution">
    <text evidence="3">The sequence shown here is derived from an EMBL/GenBank/DDBJ whole genome shotgun (WGS) entry which is preliminary data.</text>
</comment>
<dbReference type="Gene3D" id="1.10.10.10">
    <property type="entry name" value="Winged helix-like DNA-binding domain superfamily/Winged helix DNA-binding domain"/>
    <property type="match status" value="1"/>
</dbReference>
<evidence type="ECO:0000313" key="4">
    <source>
        <dbReference type="Proteomes" id="UP001500466"/>
    </source>
</evidence>
<feature type="region of interest" description="Disordered" evidence="1">
    <location>
        <begin position="176"/>
        <end position="211"/>
    </location>
</feature>
<name>A0ABP9IGJ6_9ACTN</name>
<proteinExistence type="predicted"/>
<dbReference type="InterPro" id="IPR036388">
    <property type="entry name" value="WH-like_DNA-bd_sf"/>
</dbReference>
<dbReference type="InterPro" id="IPR001845">
    <property type="entry name" value="HTH_ArsR_DNA-bd_dom"/>
</dbReference>
<feature type="compositionally biased region" description="Low complexity" evidence="1">
    <location>
        <begin position="176"/>
        <end position="187"/>
    </location>
</feature>
<evidence type="ECO:0000256" key="1">
    <source>
        <dbReference type="SAM" id="MobiDB-lite"/>
    </source>
</evidence>
<feature type="domain" description="HTH arsR-type" evidence="2">
    <location>
        <begin position="2"/>
        <end position="84"/>
    </location>
</feature>
<evidence type="ECO:0000313" key="3">
    <source>
        <dbReference type="EMBL" id="GAA4996635.1"/>
    </source>
</evidence>
<dbReference type="SMART" id="SM00418">
    <property type="entry name" value="HTH_ARSR"/>
    <property type="match status" value="1"/>
</dbReference>
<dbReference type="RefSeq" id="WP_345681022.1">
    <property type="nucleotide sequence ID" value="NZ_BAABHS010000062.1"/>
</dbReference>
<reference evidence="4" key="1">
    <citation type="journal article" date="2019" name="Int. J. Syst. Evol. Microbiol.">
        <title>The Global Catalogue of Microorganisms (GCM) 10K type strain sequencing project: providing services to taxonomists for standard genome sequencing and annotation.</title>
        <authorList>
            <consortium name="The Broad Institute Genomics Platform"/>
            <consortium name="The Broad Institute Genome Sequencing Center for Infectious Disease"/>
            <person name="Wu L."/>
            <person name="Ma J."/>
        </authorList>
    </citation>
    <scope>NUCLEOTIDE SEQUENCE [LARGE SCALE GENOMIC DNA]</scope>
    <source>
        <strain evidence="4">JCM 17986</strain>
    </source>
</reference>
<dbReference type="InterPro" id="IPR036390">
    <property type="entry name" value="WH_DNA-bd_sf"/>
</dbReference>
<keyword evidence="4" id="KW-1185">Reference proteome</keyword>
<evidence type="ECO:0000259" key="2">
    <source>
        <dbReference type="SMART" id="SM00418"/>
    </source>
</evidence>
<gene>
    <name evidence="3" type="ORF">GCM10023205_82360</name>
</gene>
<accession>A0ABP9IGJ6</accession>
<sequence length="211" mass="22962">MHAFELLAHPVRLRVVHAMRGGQELTTSDLCRRIADVSKATVYRHVDLLTAGGVLEVADQRRVRGAVERRYRLRQDRAVIDADTIAALSLDDHRRSFATALAALAAEYDAYLRRDGADPVADHVGYRQHALWLSPDELRAMIDGMREAIVPNLANEPTPERAQYLISPIQFPIAAPPATAETEPAAANACTSEGKPGSTSSGHRQGPAAGR</sequence>
<dbReference type="Pfam" id="PF12840">
    <property type="entry name" value="HTH_20"/>
    <property type="match status" value="1"/>
</dbReference>
<dbReference type="Proteomes" id="UP001500466">
    <property type="component" value="Unassembled WGS sequence"/>
</dbReference>
<dbReference type="InterPro" id="IPR011991">
    <property type="entry name" value="ArsR-like_HTH"/>
</dbReference>